<dbReference type="AlphaFoldDB" id="A0A6J4RWS0"/>
<dbReference type="EMBL" id="CADCVJ010000182">
    <property type="protein sequence ID" value="CAA9483246.1"/>
    <property type="molecule type" value="Genomic_DNA"/>
</dbReference>
<feature type="compositionally biased region" description="Basic residues" evidence="1">
    <location>
        <begin position="71"/>
        <end position="84"/>
    </location>
</feature>
<organism evidence="2">
    <name type="scientific">uncultured Solirubrobacteraceae bacterium</name>
    <dbReference type="NCBI Taxonomy" id="1162706"/>
    <lineage>
        <taxon>Bacteria</taxon>
        <taxon>Bacillati</taxon>
        <taxon>Actinomycetota</taxon>
        <taxon>Thermoleophilia</taxon>
        <taxon>Solirubrobacterales</taxon>
        <taxon>Solirubrobacteraceae</taxon>
        <taxon>environmental samples</taxon>
    </lineage>
</organism>
<gene>
    <name evidence="2" type="ORF">AVDCRST_MAG38-2156</name>
</gene>
<evidence type="ECO:0000256" key="1">
    <source>
        <dbReference type="SAM" id="MobiDB-lite"/>
    </source>
</evidence>
<evidence type="ECO:0000313" key="2">
    <source>
        <dbReference type="EMBL" id="CAA9483246.1"/>
    </source>
</evidence>
<protein>
    <submittedName>
        <fullName evidence="2">Uncharacterized protein</fullName>
    </submittedName>
</protein>
<name>A0A6J4RWS0_9ACTN</name>
<feature type="compositionally biased region" description="Basic and acidic residues" evidence="1">
    <location>
        <begin position="1"/>
        <end position="10"/>
    </location>
</feature>
<proteinExistence type="predicted"/>
<feature type="region of interest" description="Disordered" evidence="1">
    <location>
        <begin position="1"/>
        <end position="118"/>
    </location>
</feature>
<reference evidence="2" key="1">
    <citation type="submission" date="2020-02" db="EMBL/GenBank/DDBJ databases">
        <authorList>
            <person name="Meier V. D."/>
        </authorList>
    </citation>
    <scope>NUCLEOTIDE SEQUENCE</scope>
    <source>
        <strain evidence="2">AVDCRST_MAG38</strain>
    </source>
</reference>
<feature type="non-terminal residue" evidence="2">
    <location>
        <position position="1"/>
    </location>
</feature>
<sequence>ARDRRATARRPDRRRRARSQRSSQAGRPRVRGRPAPRLPQAAGGLREDGRGHPGRRSRVGDRPRAASHGGPARRRRLRRPRRPGVGHPGGSRHGCGVHARPARDGCPPAYVAGGHRAL</sequence>
<accession>A0A6J4RWS0</accession>
<feature type="non-terminal residue" evidence="2">
    <location>
        <position position="118"/>
    </location>
</feature>